<keyword evidence="3" id="KW-0731">Sigma factor</keyword>
<dbReference type="AlphaFoldDB" id="A0A1M5FXS8"/>
<dbReference type="PANTHER" id="PTHR43133:SF62">
    <property type="entry name" value="RNA POLYMERASE SIGMA FACTOR SIGZ"/>
    <property type="match status" value="1"/>
</dbReference>
<evidence type="ECO:0000313" key="8">
    <source>
        <dbReference type="EMBL" id="SHF96357.1"/>
    </source>
</evidence>
<dbReference type="GO" id="GO:0006352">
    <property type="term" value="P:DNA-templated transcription initiation"/>
    <property type="evidence" value="ECO:0007669"/>
    <property type="project" value="InterPro"/>
</dbReference>
<dbReference type="InterPro" id="IPR013325">
    <property type="entry name" value="RNA_pol_sigma_r2"/>
</dbReference>
<dbReference type="GO" id="GO:0003677">
    <property type="term" value="F:DNA binding"/>
    <property type="evidence" value="ECO:0007669"/>
    <property type="project" value="InterPro"/>
</dbReference>
<keyword evidence="4" id="KW-0804">Transcription</keyword>
<reference evidence="8 9" key="1">
    <citation type="submission" date="2016-11" db="EMBL/GenBank/DDBJ databases">
        <authorList>
            <person name="Jaros S."/>
            <person name="Januszkiewicz K."/>
            <person name="Wedrychowicz H."/>
        </authorList>
    </citation>
    <scope>NUCLEOTIDE SEQUENCE [LARGE SCALE GENOMIC DNA]</scope>
    <source>
        <strain evidence="8 9">DSM 26991</strain>
    </source>
</reference>
<keyword evidence="9" id="KW-1185">Reference proteome</keyword>
<evidence type="ECO:0000256" key="5">
    <source>
        <dbReference type="NCBIfam" id="TIGR02959"/>
    </source>
</evidence>
<gene>
    <name evidence="8" type="ORF">SAMN05444405_11844</name>
</gene>
<protein>
    <recommendedName>
        <fullName evidence="5">RNA polymerase sigma factor SigZ</fullName>
    </recommendedName>
</protein>
<dbReference type="InterPro" id="IPR013324">
    <property type="entry name" value="RNA_pol_sigma_r3/r4-like"/>
</dbReference>
<evidence type="ECO:0000256" key="1">
    <source>
        <dbReference type="ARBA" id="ARBA00010641"/>
    </source>
</evidence>
<dbReference type="Pfam" id="PF04542">
    <property type="entry name" value="Sigma70_r2"/>
    <property type="match status" value="1"/>
</dbReference>
<evidence type="ECO:0000256" key="4">
    <source>
        <dbReference type="ARBA" id="ARBA00023163"/>
    </source>
</evidence>
<dbReference type="SUPFAM" id="SSF88946">
    <property type="entry name" value="Sigma2 domain of RNA polymerase sigma factors"/>
    <property type="match status" value="1"/>
</dbReference>
<dbReference type="GO" id="GO:0016987">
    <property type="term" value="F:sigma factor activity"/>
    <property type="evidence" value="ECO:0007669"/>
    <property type="project" value="UniProtKB-KW"/>
</dbReference>
<evidence type="ECO:0000259" key="7">
    <source>
        <dbReference type="Pfam" id="PF08281"/>
    </source>
</evidence>
<organism evidence="8 9">
    <name type="scientific">Bacteroides luti</name>
    <dbReference type="NCBI Taxonomy" id="1297750"/>
    <lineage>
        <taxon>Bacteria</taxon>
        <taxon>Pseudomonadati</taxon>
        <taxon>Bacteroidota</taxon>
        <taxon>Bacteroidia</taxon>
        <taxon>Bacteroidales</taxon>
        <taxon>Bacteroidaceae</taxon>
        <taxon>Bacteroides</taxon>
    </lineage>
</organism>
<dbReference type="EMBL" id="FQTV01000018">
    <property type="protein sequence ID" value="SHF96357.1"/>
    <property type="molecule type" value="Genomic_DNA"/>
</dbReference>
<feature type="domain" description="RNA polymerase sigma factor 70 region 4 type 2" evidence="7">
    <location>
        <begin position="110"/>
        <end position="160"/>
    </location>
</feature>
<dbReference type="PANTHER" id="PTHR43133">
    <property type="entry name" value="RNA POLYMERASE ECF-TYPE SIGMA FACTO"/>
    <property type="match status" value="1"/>
</dbReference>
<comment type="similarity">
    <text evidence="1">Belongs to the sigma-70 factor family. ECF subfamily.</text>
</comment>
<evidence type="ECO:0000256" key="3">
    <source>
        <dbReference type="ARBA" id="ARBA00023082"/>
    </source>
</evidence>
<dbReference type="NCBIfam" id="TIGR02959">
    <property type="entry name" value="SigZ"/>
    <property type="match status" value="1"/>
</dbReference>
<dbReference type="RefSeq" id="WP_073403615.1">
    <property type="nucleotide sequence ID" value="NZ_FQTV01000018.1"/>
</dbReference>
<dbReference type="InterPro" id="IPR014284">
    <property type="entry name" value="RNA_pol_sigma-70_dom"/>
</dbReference>
<dbReference type="InterPro" id="IPR007627">
    <property type="entry name" value="RNA_pol_sigma70_r2"/>
</dbReference>
<dbReference type="InterPro" id="IPR013249">
    <property type="entry name" value="RNA_pol_sigma70_r4_t2"/>
</dbReference>
<evidence type="ECO:0000313" key="9">
    <source>
        <dbReference type="Proteomes" id="UP000184509"/>
    </source>
</evidence>
<name>A0A1M5FXS8_9BACE</name>
<dbReference type="OrthoDB" id="9795666at2"/>
<dbReference type="InterPro" id="IPR036388">
    <property type="entry name" value="WH-like_DNA-bd_sf"/>
</dbReference>
<evidence type="ECO:0000256" key="2">
    <source>
        <dbReference type="ARBA" id="ARBA00023015"/>
    </source>
</evidence>
<dbReference type="Proteomes" id="UP000184509">
    <property type="component" value="Unassembled WGS sequence"/>
</dbReference>
<dbReference type="STRING" id="1297750.SAMN05444405_11844"/>
<accession>A0A1M5FXS8</accession>
<dbReference type="CDD" id="cd06171">
    <property type="entry name" value="Sigma70_r4"/>
    <property type="match status" value="1"/>
</dbReference>
<proteinExistence type="inferred from homology"/>
<dbReference type="InterPro" id="IPR014304">
    <property type="entry name" value="RNA_pol_sigma-Z"/>
</dbReference>
<dbReference type="InterPro" id="IPR039425">
    <property type="entry name" value="RNA_pol_sigma-70-like"/>
</dbReference>
<keyword evidence="2" id="KW-0805">Transcription regulation</keyword>
<feature type="domain" description="RNA polymerase sigma-70 region 2" evidence="6">
    <location>
        <begin position="10"/>
        <end position="74"/>
    </location>
</feature>
<dbReference type="NCBIfam" id="TIGR02937">
    <property type="entry name" value="sigma70-ECF"/>
    <property type="match status" value="1"/>
</dbReference>
<evidence type="ECO:0000259" key="6">
    <source>
        <dbReference type="Pfam" id="PF04542"/>
    </source>
</evidence>
<sequence length="196" mass="22431">MDNSTEAIWQACSDQLKTYIVKRMPDSSLADDILQETFIKIHENIHSIKDETKICAWVFQIARNTINDYYRKDKTKLSEVQILSDEELNAIDEADSKLEDNPTKHLASGLQEMINSLPEKYAQALNMVEIQGLSQIQLSKELNISVSGAKSRVQRGRQMLKDSLMNCCHYEFDKYGTIISYHPIKCCCCSKSVKKD</sequence>
<dbReference type="Gene3D" id="1.10.10.10">
    <property type="entry name" value="Winged helix-like DNA-binding domain superfamily/Winged helix DNA-binding domain"/>
    <property type="match status" value="1"/>
</dbReference>
<dbReference type="Pfam" id="PF08281">
    <property type="entry name" value="Sigma70_r4_2"/>
    <property type="match status" value="1"/>
</dbReference>
<dbReference type="SUPFAM" id="SSF88659">
    <property type="entry name" value="Sigma3 and sigma4 domains of RNA polymerase sigma factors"/>
    <property type="match status" value="1"/>
</dbReference>
<dbReference type="Gene3D" id="1.10.1740.10">
    <property type="match status" value="1"/>
</dbReference>